<evidence type="ECO:0000256" key="5">
    <source>
        <dbReference type="ARBA" id="ARBA00023139"/>
    </source>
</evidence>
<dbReference type="EMBL" id="CP014160">
    <property type="protein sequence ID" value="AMB94564.1"/>
    <property type="molecule type" value="Genomic_DNA"/>
</dbReference>
<evidence type="ECO:0000313" key="9">
    <source>
        <dbReference type="EMBL" id="AMB94564.1"/>
    </source>
</evidence>
<evidence type="ECO:0000256" key="6">
    <source>
        <dbReference type="ARBA" id="ARBA00023288"/>
    </source>
</evidence>
<dbReference type="EMBL" id="PKGY01000001">
    <property type="protein sequence ID" value="PKZ23440.1"/>
    <property type="molecule type" value="Genomic_DNA"/>
</dbReference>
<keyword evidence="5" id="KW-0564">Palmitate</keyword>
<evidence type="ECO:0000256" key="3">
    <source>
        <dbReference type="ARBA" id="ARBA00022729"/>
    </source>
</evidence>
<keyword evidence="3 8" id="KW-0732">Signal</keyword>
<evidence type="ECO:0000256" key="4">
    <source>
        <dbReference type="ARBA" id="ARBA00023136"/>
    </source>
</evidence>
<feature type="chain" id="PRO_5007066060" evidence="8">
    <location>
        <begin position="28"/>
        <end position="305"/>
    </location>
</feature>
<protein>
    <submittedName>
        <fullName evidence="10">MetQ/NlpA family ABC transporter substrate-binding protein</fullName>
    </submittedName>
    <submittedName>
        <fullName evidence="9">Methionine ABC transporter substrate-binding protein</fullName>
    </submittedName>
</protein>
<keyword evidence="6" id="KW-0449">Lipoprotein</keyword>
<dbReference type="PANTHER" id="PTHR30429:SF1">
    <property type="entry name" value="D-METHIONINE-BINDING LIPOPROTEIN METQ-RELATED"/>
    <property type="match status" value="1"/>
</dbReference>
<dbReference type="RefSeq" id="WP_067975526.1">
    <property type="nucleotide sequence ID" value="NZ_CAJHKM010000002.1"/>
</dbReference>
<reference evidence="10 12" key="3">
    <citation type="submission" date="2017-12" db="EMBL/GenBank/DDBJ databases">
        <title>Phylogenetic diversity of female urinary microbiome.</title>
        <authorList>
            <person name="Thomas-White K."/>
            <person name="Wolfe A.J."/>
        </authorList>
    </citation>
    <scope>NUCLEOTIDE SEQUENCE [LARGE SCALE GENOMIC DNA]</scope>
    <source>
        <strain evidence="10 12">UMB0139</strain>
    </source>
</reference>
<dbReference type="OrthoDB" id="9812878at2"/>
<dbReference type="PIRSF" id="PIRSF002854">
    <property type="entry name" value="MetQ"/>
    <property type="match status" value="1"/>
</dbReference>
<evidence type="ECO:0000313" key="10">
    <source>
        <dbReference type="EMBL" id="PKZ23440.1"/>
    </source>
</evidence>
<dbReference type="SUPFAM" id="SSF53850">
    <property type="entry name" value="Periplasmic binding protein-like II"/>
    <property type="match status" value="1"/>
</dbReference>
<feature type="lipid moiety-binding region" description="S-diacylglycerol cysteine" evidence="7">
    <location>
        <position position="21"/>
    </location>
</feature>
<dbReference type="Pfam" id="PF03180">
    <property type="entry name" value="Lipoprotein_9"/>
    <property type="match status" value="1"/>
</dbReference>
<accession>A0A0X8FCE6</accession>
<dbReference type="AlphaFoldDB" id="A0A0X8FCE6"/>
<gene>
    <name evidence="9" type="ORF">AWM72_07270</name>
    <name evidence="10" type="ORF">CYJ28_02485</name>
</gene>
<reference evidence="9 11" key="1">
    <citation type="journal article" date="2016" name="Genome Announc.">
        <title>Complete Genome Sequences of Aerococcus christensenii CCUG 28831T, Aerococcus sanguinicola CCUG 43001T, Aerococcus urinae CCUG 36881T, Aerococcus urinaeequi CCUG 28094T, Aerococcus urinaehominis CCUG 42038 BT, and Aerococcus viridans CCUG 4311T.</title>
        <authorList>
            <person name="Carkaci D."/>
            <person name="Dargis R."/>
            <person name="Nielsen X.C."/>
            <person name="Skovgaard O."/>
            <person name="Fuursted K."/>
            <person name="Christensen J.J."/>
        </authorList>
    </citation>
    <scope>NUCLEOTIDE SEQUENCE [LARGE SCALE GENOMIC DNA]</scope>
    <source>
        <strain evidence="9 11">CCUG43001</strain>
    </source>
</reference>
<evidence type="ECO:0000313" key="12">
    <source>
        <dbReference type="Proteomes" id="UP000234239"/>
    </source>
</evidence>
<dbReference type="PROSITE" id="PS51257">
    <property type="entry name" value="PROKAR_LIPOPROTEIN"/>
    <property type="match status" value="1"/>
</dbReference>
<evidence type="ECO:0000256" key="2">
    <source>
        <dbReference type="ARBA" id="ARBA00008973"/>
    </source>
</evidence>
<dbReference type="PANTHER" id="PTHR30429">
    <property type="entry name" value="D-METHIONINE-BINDING LIPOPROTEIN METQ"/>
    <property type="match status" value="1"/>
</dbReference>
<keyword evidence="11" id="KW-1185">Reference proteome</keyword>
<evidence type="ECO:0000256" key="7">
    <source>
        <dbReference type="PIRSR" id="PIRSR002854-1"/>
    </source>
</evidence>
<keyword evidence="4" id="KW-0472">Membrane</keyword>
<evidence type="ECO:0000256" key="8">
    <source>
        <dbReference type="SAM" id="SignalP"/>
    </source>
</evidence>
<reference evidence="11" key="2">
    <citation type="submission" date="2016-01" db="EMBL/GenBank/DDBJ databases">
        <title>Six Aerococcus type strain genome sequencing and assembly using PacBio and Illumina Hiseq.</title>
        <authorList>
            <person name="Carkaci D."/>
            <person name="Dargis R."/>
            <person name="Nielsen X.C."/>
            <person name="Skovgaard O."/>
            <person name="Fuursted K."/>
            <person name="Christensen J.J."/>
        </authorList>
    </citation>
    <scope>NUCLEOTIDE SEQUENCE [LARGE SCALE GENOMIC DNA]</scope>
    <source>
        <strain evidence="11">CCUG43001</strain>
    </source>
</reference>
<dbReference type="InterPro" id="IPR004872">
    <property type="entry name" value="Lipoprotein_NlpA"/>
</dbReference>
<dbReference type="Gene3D" id="3.40.190.10">
    <property type="entry name" value="Periplasmic binding protein-like II"/>
    <property type="match status" value="2"/>
</dbReference>
<comment type="subcellular location">
    <subcellularLocation>
        <location evidence="1">Membrane</location>
        <topology evidence="1">Lipid-anchor</topology>
    </subcellularLocation>
</comment>
<comment type="similarity">
    <text evidence="2">Belongs to the NlpA lipoprotein family.</text>
</comment>
<dbReference type="GO" id="GO:0016020">
    <property type="term" value="C:membrane"/>
    <property type="evidence" value="ECO:0007669"/>
    <property type="project" value="UniProtKB-SubCell"/>
</dbReference>
<evidence type="ECO:0000256" key="1">
    <source>
        <dbReference type="ARBA" id="ARBA00004635"/>
    </source>
</evidence>
<dbReference type="Proteomes" id="UP000069912">
    <property type="component" value="Chromosome"/>
</dbReference>
<dbReference type="KEGG" id="asan:AWM72_07270"/>
<evidence type="ECO:0000313" key="11">
    <source>
        <dbReference type="Proteomes" id="UP000069912"/>
    </source>
</evidence>
<sequence length="305" mass="32651">MKASFKKLGLLTAAAFALVACSNGASSDDQASSGSSAEPTKLKVGVVGDVEREVWEDVAERAKDKGVDLDVQVFTDYVQPNKALADGSLDLNAFQHMAFLHDFNGSEQQDLQPVGYTYISAMAAYSDKVESLDDLKDGAEIAIPNDATNGGRALLLLELAGVIEIDDNAGISPTPNDITENPKNVKITELDAAQVPRSLGDADAVVANTNYAVDAGLNPFKDGIFIDTEDLAKVGTQYKCIIATQKDRANDEAIKKVVETYQTPETEAKIKEVTDGADQKAWSDNDNISADYKALDEQVKAAKKK</sequence>
<organism evidence="9 11">
    <name type="scientific">Aerococcus sanguinicola</name>
    <dbReference type="NCBI Taxonomy" id="119206"/>
    <lineage>
        <taxon>Bacteria</taxon>
        <taxon>Bacillati</taxon>
        <taxon>Bacillota</taxon>
        <taxon>Bacilli</taxon>
        <taxon>Lactobacillales</taxon>
        <taxon>Aerococcaceae</taxon>
        <taxon>Aerococcus</taxon>
    </lineage>
</organism>
<feature type="signal peptide" evidence="8">
    <location>
        <begin position="1"/>
        <end position="27"/>
    </location>
</feature>
<dbReference type="Proteomes" id="UP000234239">
    <property type="component" value="Unassembled WGS sequence"/>
</dbReference>
<dbReference type="GeneID" id="92903863"/>
<name>A0A0X8FCE6_9LACT</name>
<proteinExistence type="inferred from homology"/>